<keyword evidence="5 6" id="KW-0472">Membrane</keyword>
<gene>
    <name evidence="7" type="ORF">N177_0204</name>
</gene>
<feature type="transmembrane region" description="Helical" evidence="6">
    <location>
        <begin position="331"/>
        <end position="353"/>
    </location>
</feature>
<dbReference type="GO" id="GO:0043190">
    <property type="term" value="C:ATP-binding cassette (ABC) transporter complex"/>
    <property type="evidence" value="ECO:0007669"/>
    <property type="project" value="InterPro"/>
</dbReference>
<dbReference type="eggNOG" id="COG0795">
    <property type="taxonomic scope" value="Bacteria"/>
</dbReference>
<feature type="transmembrane region" description="Helical" evidence="6">
    <location>
        <begin position="280"/>
        <end position="301"/>
    </location>
</feature>
<dbReference type="PANTHER" id="PTHR33529:SF2">
    <property type="entry name" value="LIPOPOLYSACCHARIDE EXPORT SYSTEM PERMEASE PROTEIN LPTG"/>
    <property type="match status" value="1"/>
</dbReference>
<keyword evidence="2" id="KW-1003">Cell membrane</keyword>
<evidence type="ECO:0000313" key="7">
    <source>
        <dbReference type="EMBL" id="ESR27225.1"/>
    </source>
</evidence>
<evidence type="ECO:0000256" key="5">
    <source>
        <dbReference type="ARBA" id="ARBA00023136"/>
    </source>
</evidence>
<comment type="subcellular location">
    <subcellularLocation>
        <location evidence="1">Cell membrane</location>
        <topology evidence="1">Multi-pass membrane protein</topology>
    </subcellularLocation>
</comment>
<comment type="caution">
    <text evidence="7">The sequence shown here is derived from an EMBL/GenBank/DDBJ whole genome shotgun (WGS) entry which is preliminary data.</text>
</comment>
<reference evidence="7 8" key="1">
    <citation type="journal article" date="2014" name="Genome Announc.">
        <title>Draft Genome Sequence of Lutibaculum baratangense Strain AMV1T, Isolated from a Mud Volcano in Andamans, India.</title>
        <authorList>
            <person name="Singh A."/>
            <person name="Sreenivas A."/>
            <person name="Sathyanarayana Reddy G."/>
            <person name="Pinnaka A.K."/>
            <person name="Shivaji S."/>
        </authorList>
    </citation>
    <scope>NUCLEOTIDE SEQUENCE [LARGE SCALE GENOMIC DNA]</scope>
    <source>
        <strain evidence="7 8">AMV1</strain>
    </source>
</reference>
<feature type="transmembrane region" description="Helical" evidence="6">
    <location>
        <begin position="307"/>
        <end position="324"/>
    </location>
</feature>
<feature type="transmembrane region" description="Helical" evidence="6">
    <location>
        <begin position="98"/>
        <end position="120"/>
    </location>
</feature>
<dbReference type="GO" id="GO:0055085">
    <property type="term" value="P:transmembrane transport"/>
    <property type="evidence" value="ECO:0007669"/>
    <property type="project" value="InterPro"/>
</dbReference>
<keyword evidence="4 6" id="KW-1133">Transmembrane helix</keyword>
<feature type="transmembrane region" description="Helical" evidence="6">
    <location>
        <begin position="66"/>
        <end position="86"/>
    </location>
</feature>
<protein>
    <submittedName>
        <fullName evidence="7">Permease</fullName>
    </submittedName>
</protein>
<dbReference type="InterPro" id="IPR030923">
    <property type="entry name" value="LptG"/>
</dbReference>
<dbReference type="Proteomes" id="UP000017819">
    <property type="component" value="Unassembled WGS sequence"/>
</dbReference>
<evidence type="ECO:0000256" key="3">
    <source>
        <dbReference type="ARBA" id="ARBA00022692"/>
    </source>
</evidence>
<dbReference type="STRING" id="631454.N177_0204"/>
<proteinExistence type="predicted"/>
<dbReference type="PANTHER" id="PTHR33529">
    <property type="entry name" value="SLR0882 PROTEIN-RELATED"/>
    <property type="match status" value="1"/>
</dbReference>
<dbReference type="RefSeq" id="WP_023430361.1">
    <property type="nucleotide sequence ID" value="NZ_AWXZ01000007.1"/>
</dbReference>
<dbReference type="AlphaFoldDB" id="V4RW12"/>
<evidence type="ECO:0000256" key="2">
    <source>
        <dbReference type="ARBA" id="ARBA00022475"/>
    </source>
</evidence>
<evidence type="ECO:0000313" key="8">
    <source>
        <dbReference type="Proteomes" id="UP000017819"/>
    </source>
</evidence>
<dbReference type="InterPro" id="IPR005495">
    <property type="entry name" value="LptG/LptF_permease"/>
</dbReference>
<feature type="transmembrane region" description="Helical" evidence="6">
    <location>
        <begin position="14"/>
        <end position="35"/>
    </location>
</feature>
<keyword evidence="8" id="KW-1185">Reference proteome</keyword>
<keyword evidence="3 6" id="KW-0812">Transmembrane</keyword>
<evidence type="ECO:0000256" key="6">
    <source>
        <dbReference type="SAM" id="Phobius"/>
    </source>
</evidence>
<dbReference type="GO" id="GO:0015920">
    <property type="term" value="P:lipopolysaccharide transport"/>
    <property type="evidence" value="ECO:0007669"/>
    <property type="project" value="TreeGrafter"/>
</dbReference>
<name>V4RW12_9HYPH</name>
<sequence length="364" mass="39776">MMRITLAAYLGRKFFWSFLASVGICIALIFFVETIENLRRAASHDVGIVTVVTLTLFRIPTLSEQVLPFATLFAALATFLGLSRSLELVVVRSVGVSVWQFIGPSVLLAFVIGVLGTTVFNPLAADLRARHATLFAQSFTDRDLASLGATSDQQVWLRQEGVDGQSILHARVSDVRGENLRYVTAFVYDRSGHFVERVEADTARIEQGHWRLTDALVIEPGRAPQQHPSYLISTYLTPEQVREQIASADTVSFWNLPAHARIAERTGVSSIPYRLQYQSLLARPLLLCAMVLIAATVSLRLFRYGNVGQMILGGVVAGFVLYVLTKLASDLAIAGAISPAAAAWGPAAIALLWGTTLLLYQEDG</sequence>
<accession>V4RW12</accession>
<dbReference type="OrthoDB" id="9798468at2"/>
<dbReference type="NCBIfam" id="TIGR04408">
    <property type="entry name" value="LptG_lptG"/>
    <property type="match status" value="1"/>
</dbReference>
<evidence type="ECO:0000256" key="1">
    <source>
        <dbReference type="ARBA" id="ARBA00004651"/>
    </source>
</evidence>
<evidence type="ECO:0000256" key="4">
    <source>
        <dbReference type="ARBA" id="ARBA00022989"/>
    </source>
</evidence>
<dbReference type="EMBL" id="AWXZ01000007">
    <property type="protein sequence ID" value="ESR27225.1"/>
    <property type="molecule type" value="Genomic_DNA"/>
</dbReference>
<dbReference type="Pfam" id="PF03739">
    <property type="entry name" value="LptF_LptG"/>
    <property type="match status" value="1"/>
</dbReference>
<organism evidence="7 8">
    <name type="scientific">Lutibaculum baratangense AMV1</name>
    <dbReference type="NCBI Taxonomy" id="631454"/>
    <lineage>
        <taxon>Bacteria</taxon>
        <taxon>Pseudomonadati</taxon>
        <taxon>Pseudomonadota</taxon>
        <taxon>Alphaproteobacteria</taxon>
        <taxon>Hyphomicrobiales</taxon>
        <taxon>Tepidamorphaceae</taxon>
        <taxon>Lutibaculum</taxon>
    </lineage>
</organism>